<comment type="caution">
    <text evidence="1">The sequence shown here is derived from an EMBL/GenBank/DDBJ whole genome shotgun (WGS) entry which is preliminary data.</text>
</comment>
<evidence type="ECO:0000313" key="1">
    <source>
        <dbReference type="EMBL" id="RMS25647.1"/>
    </source>
</evidence>
<dbReference type="EMBL" id="RBSL01000259">
    <property type="protein sequence ID" value="RMS25647.1"/>
    <property type="molecule type" value="Genomic_DNA"/>
</dbReference>
<protein>
    <submittedName>
        <fullName evidence="1">Uncharacterized protein</fullName>
    </submittedName>
</protein>
<reference evidence="1 2" key="1">
    <citation type="submission" date="2018-08" db="EMBL/GenBank/DDBJ databases">
        <title>Recombination of ecologically and evolutionarily significant loci maintains genetic cohesion in the Pseudomonas syringae species complex.</title>
        <authorList>
            <person name="Dillon M."/>
            <person name="Thakur S."/>
            <person name="Almeida R.N.D."/>
            <person name="Weir B.S."/>
            <person name="Guttman D.S."/>
        </authorList>
    </citation>
    <scope>NUCLEOTIDE SEQUENCE [LARGE SCALE GENOMIC DNA]</scope>
    <source>
        <strain evidence="1 2">ICMP 13685</strain>
    </source>
</reference>
<organism evidence="1 2">
    <name type="scientific">Pseudomonas savastanoi</name>
    <name type="common">Pseudomonas syringae pv. savastanoi</name>
    <dbReference type="NCBI Taxonomy" id="29438"/>
    <lineage>
        <taxon>Bacteria</taxon>
        <taxon>Pseudomonadati</taxon>
        <taxon>Pseudomonadota</taxon>
        <taxon>Gammaproteobacteria</taxon>
        <taxon>Pseudomonadales</taxon>
        <taxon>Pseudomonadaceae</taxon>
        <taxon>Pseudomonas</taxon>
    </lineage>
</organism>
<evidence type="ECO:0000313" key="2">
    <source>
        <dbReference type="Proteomes" id="UP000269801"/>
    </source>
</evidence>
<proteinExistence type="predicted"/>
<gene>
    <name evidence="1" type="ORF">ALP70_03394</name>
</gene>
<accession>A0A3M5BM37</accession>
<name>A0A3M5BM37_PSESS</name>
<dbReference type="AlphaFoldDB" id="A0A3M5BM37"/>
<sequence>MAAVAWEIMQYSGHKDRASLDTYVKTIKSKLFNMLVERASNVKQLKPALNTAINSLMEETSEMTPEELEEFLELKIAAIRASKNS</sequence>
<dbReference type="Proteomes" id="UP000269801">
    <property type="component" value="Unassembled WGS sequence"/>
</dbReference>